<comment type="caution">
    <text evidence="3">The sequence shown here is derived from an EMBL/GenBank/DDBJ whole genome shotgun (WGS) entry which is preliminary data.</text>
</comment>
<evidence type="ECO:0000313" key="3">
    <source>
        <dbReference type="EMBL" id="KAK7754767.1"/>
    </source>
</evidence>
<accession>A0AAN9UWU4</accession>
<keyword evidence="4" id="KW-1185">Reference proteome</keyword>
<dbReference type="InterPro" id="IPR012951">
    <property type="entry name" value="BBE"/>
</dbReference>
<reference evidence="3 4" key="1">
    <citation type="submission" date="2024-02" db="EMBL/GenBank/DDBJ databases">
        <title>De novo assembly and annotation of 12 fungi associated with fruit tree decline syndrome in Ontario, Canada.</title>
        <authorList>
            <person name="Sulman M."/>
            <person name="Ellouze W."/>
            <person name="Ilyukhin E."/>
        </authorList>
    </citation>
    <scope>NUCLEOTIDE SEQUENCE [LARGE SCALE GENOMIC DNA]</scope>
    <source>
        <strain evidence="3 4">M11/M66-122</strain>
    </source>
</reference>
<feature type="domain" description="Berberine/berberine-like" evidence="2">
    <location>
        <begin position="71"/>
        <end position="105"/>
    </location>
</feature>
<proteinExistence type="predicted"/>
<dbReference type="EMBL" id="JAKJXP020000018">
    <property type="protein sequence ID" value="KAK7754767.1"/>
    <property type="molecule type" value="Genomic_DNA"/>
</dbReference>
<evidence type="ECO:0000256" key="1">
    <source>
        <dbReference type="SAM" id="MobiDB-lite"/>
    </source>
</evidence>
<dbReference type="Gene3D" id="3.40.462.20">
    <property type="match status" value="1"/>
</dbReference>
<dbReference type="Proteomes" id="UP001320420">
    <property type="component" value="Unassembled WGS sequence"/>
</dbReference>
<evidence type="ECO:0000259" key="2">
    <source>
        <dbReference type="Pfam" id="PF08031"/>
    </source>
</evidence>
<dbReference type="Gene3D" id="3.30.465.10">
    <property type="match status" value="1"/>
</dbReference>
<dbReference type="AlphaFoldDB" id="A0AAN9UWU4"/>
<organism evidence="3 4">
    <name type="scientific">Diatrype stigma</name>
    <dbReference type="NCBI Taxonomy" id="117547"/>
    <lineage>
        <taxon>Eukaryota</taxon>
        <taxon>Fungi</taxon>
        <taxon>Dikarya</taxon>
        <taxon>Ascomycota</taxon>
        <taxon>Pezizomycotina</taxon>
        <taxon>Sordariomycetes</taxon>
        <taxon>Xylariomycetidae</taxon>
        <taxon>Xylariales</taxon>
        <taxon>Diatrypaceae</taxon>
        <taxon>Diatrype</taxon>
    </lineage>
</organism>
<evidence type="ECO:0000313" key="4">
    <source>
        <dbReference type="Proteomes" id="UP001320420"/>
    </source>
</evidence>
<sequence>MRQFGFDPRTFYFPVGMPFMADTPIGKSHLDGGGSDGHGHGHGHGHGTSSFVQLTKVTTLSEELTGPEGGAYTNEVNLFTRDWRQAWWGPNFDALLATKRKYDPYGLLNCW</sequence>
<dbReference type="InterPro" id="IPR016169">
    <property type="entry name" value="FAD-bd_PCMH_sub2"/>
</dbReference>
<name>A0AAN9UWU4_9PEZI</name>
<dbReference type="GO" id="GO:0016491">
    <property type="term" value="F:oxidoreductase activity"/>
    <property type="evidence" value="ECO:0007669"/>
    <property type="project" value="InterPro"/>
</dbReference>
<gene>
    <name evidence="3" type="ORF">SLS62_003327</name>
</gene>
<dbReference type="GO" id="GO:0050660">
    <property type="term" value="F:flavin adenine dinucleotide binding"/>
    <property type="evidence" value="ECO:0007669"/>
    <property type="project" value="InterPro"/>
</dbReference>
<dbReference type="Pfam" id="PF08031">
    <property type="entry name" value="BBE"/>
    <property type="match status" value="1"/>
</dbReference>
<feature type="region of interest" description="Disordered" evidence="1">
    <location>
        <begin position="26"/>
        <end position="49"/>
    </location>
</feature>
<protein>
    <recommendedName>
        <fullName evidence="2">Berberine/berberine-like domain-containing protein</fullName>
    </recommendedName>
</protein>